<evidence type="ECO:0000313" key="5">
    <source>
        <dbReference type="Proteomes" id="UP000190837"/>
    </source>
</evidence>
<dbReference type="Gene3D" id="3.40.630.30">
    <property type="match status" value="1"/>
</dbReference>
<organism evidence="4 5">
    <name type="scientific">Cardiobacterium hominis</name>
    <dbReference type="NCBI Taxonomy" id="2718"/>
    <lineage>
        <taxon>Bacteria</taxon>
        <taxon>Pseudomonadati</taxon>
        <taxon>Pseudomonadota</taxon>
        <taxon>Gammaproteobacteria</taxon>
        <taxon>Cardiobacteriales</taxon>
        <taxon>Cardiobacteriaceae</taxon>
        <taxon>Cardiobacterium</taxon>
    </lineage>
</organism>
<dbReference type="EMBL" id="FKLO01000033">
    <property type="protein sequence ID" value="SBV30984.1"/>
    <property type="molecule type" value="Genomic_DNA"/>
</dbReference>
<proteinExistence type="predicted"/>
<dbReference type="PROSITE" id="PS51186">
    <property type="entry name" value="GNAT"/>
    <property type="match status" value="1"/>
</dbReference>
<gene>
    <name evidence="4" type="ORF">CHUV0807_0787</name>
</gene>
<name>A0A1C3NEG0_9GAMM</name>
<keyword evidence="1" id="KW-0808">Transferase</keyword>
<dbReference type="SUPFAM" id="SSF55729">
    <property type="entry name" value="Acyl-CoA N-acyltransferases (Nat)"/>
    <property type="match status" value="1"/>
</dbReference>
<keyword evidence="2" id="KW-0012">Acyltransferase</keyword>
<sequence>MPIAITPYQPADKAVLIDLSLAAWTPVFAQMAAAVPPFVYANFYPNGWEARQRTDLSAVLDNESGRVRVARLNGQTVGWLGYRLHPEDRMGEIYVLAVAPAQQRRGIGTALMNDAFTLIQASGMDMVMVETGGDPGHQPARAAYESAGFERWPVARYFKKLQKTP</sequence>
<dbReference type="InterPro" id="IPR050832">
    <property type="entry name" value="Bact_Acetyltransf"/>
</dbReference>
<dbReference type="Pfam" id="PF00583">
    <property type="entry name" value="Acetyltransf_1"/>
    <property type="match status" value="1"/>
</dbReference>
<evidence type="ECO:0000259" key="3">
    <source>
        <dbReference type="PROSITE" id="PS51186"/>
    </source>
</evidence>
<dbReference type="PANTHER" id="PTHR43877">
    <property type="entry name" value="AMINOALKYLPHOSPHONATE N-ACETYLTRANSFERASE-RELATED-RELATED"/>
    <property type="match status" value="1"/>
</dbReference>
<protein>
    <recommendedName>
        <fullName evidence="3">N-acetyltransferase domain-containing protein</fullName>
    </recommendedName>
</protein>
<accession>A0A1C3NEG0</accession>
<dbReference type="Proteomes" id="UP000190837">
    <property type="component" value="Unassembled WGS sequence"/>
</dbReference>
<evidence type="ECO:0000256" key="2">
    <source>
        <dbReference type="ARBA" id="ARBA00023315"/>
    </source>
</evidence>
<evidence type="ECO:0000313" key="4">
    <source>
        <dbReference type="EMBL" id="SBV30984.1"/>
    </source>
</evidence>
<reference evidence="5" key="1">
    <citation type="submission" date="2016-04" db="EMBL/GenBank/DDBJ databases">
        <authorList>
            <person name="Tagini F."/>
        </authorList>
    </citation>
    <scope>NUCLEOTIDE SEQUENCE [LARGE SCALE GENOMIC DNA]</scope>
    <source>
        <strain evidence="5">CHUV0807</strain>
    </source>
</reference>
<dbReference type="AlphaFoldDB" id="A0A1C3NEG0"/>
<dbReference type="InterPro" id="IPR000182">
    <property type="entry name" value="GNAT_dom"/>
</dbReference>
<dbReference type="GO" id="GO:0016747">
    <property type="term" value="F:acyltransferase activity, transferring groups other than amino-acyl groups"/>
    <property type="evidence" value="ECO:0007669"/>
    <property type="project" value="InterPro"/>
</dbReference>
<dbReference type="InterPro" id="IPR016181">
    <property type="entry name" value="Acyl_CoA_acyltransferase"/>
</dbReference>
<feature type="domain" description="N-acetyltransferase" evidence="3">
    <location>
        <begin position="3"/>
        <end position="165"/>
    </location>
</feature>
<evidence type="ECO:0000256" key="1">
    <source>
        <dbReference type="ARBA" id="ARBA00022679"/>
    </source>
</evidence>
<dbReference type="RefSeq" id="WP_079539860.1">
    <property type="nucleotide sequence ID" value="NZ_FKLO01000033.1"/>
</dbReference>
<dbReference type="CDD" id="cd04301">
    <property type="entry name" value="NAT_SF"/>
    <property type="match status" value="1"/>
</dbReference>